<dbReference type="EMBL" id="CAACVG010009794">
    <property type="protein sequence ID" value="VEN54224.1"/>
    <property type="molecule type" value="Genomic_DNA"/>
</dbReference>
<evidence type="ECO:0000313" key="2">
    <source>
        <dbReference type="Proteomes" id="UP000410492"/>
    </source>
</evidence>
<organism evidence="1 2">
    <name type="scientific">Callosobruchus maculatus</name>
    <name type="common">Southern cowpea weevil</name>
    <name type="synonym">Pulse bruchid</name>
    <dbReference type="NCBI Taxonomy" id="64391"/>
    <lineage>
        <taxon>Eukaryota</taxon>
        <taxon>Metazoa</taxon>
        <taxon>Ecdysozoa</taxon>
        <taxon>Arthropoda</taxon>
        <taxon>Hexapoda</taxon>
        <taxon>Insecta</taxon>
        <taxon>Pterygota</taxon>
        <taxon>Neoptera</taxon>
        <taxon>Endopterygota</taxon>
        <taxon>Coleoptera</taxon>
        <taxon>Polyphaga</taxon>
        <taxon>Cucujiformia</taxon>
        <taxon>Chrysomeloidea</taxon>
        <taxon>Chrysomelidae</taxon>
        <taxon>Bruchinae</taxon>
        <taxon>Bruchini</taxon>
        <taxon>Callosobruchus</taxon>
    </lineage>
</organism>
<sequence>EKLSSIYPSKAPKYGFEITFYSFSSYLLVPKRDSQIFWQISSFAFGRLISWQLLALQNRAELHPALLVYSPSCQNITSSVRCHNVNATNTGLTRWHLYH</sequence>
<keyword evidence="2" id="KW-1185">Reference proteome</keyword>
<gene>
    <name evidence="1" type="ORF">CALMAC_LOCUS13760</name>
</gene>
<protein>
    <submittedName>
        <fullName evidence="1">Uncharacterized protein</fullName>
    </submittedName>
</protein>
<dbReference type="Proteomes" id="UP000410492">
    <property type="component" value="Unassembled WGS sequence"/>
</dbReference>
<dbReference type="AlphaFoldDB" id="A0A653D294"/>
<reference evidence="1 2" key="1">
    <citation type="submission" date="2019-01" db="EMBL/GenBank/DDBJ databases">
        <authorList>
            <person name="Sayadi A."/>
        </authorList>
    </citation>
    <scope>NUCLEOTIDE SEQUENCE [LARGE SCALE GENOMIC DNA]</scope>
</reference>
<accession>A0A653D294</accession>
<feature type="non-terminal residue" evidence="1">
    <location>
        <position position="1"/>
    </location>
</feature>
<evidence type="ECO:0000313" key="1">
    <source>
        <dbReference type="EMBL" id="VEN54224.1"/>
    </source>
</evidence>
<name>A0A653D294_CALMS</name>
<proteinExistence type="predicted"/>